<evidence type="ECO:0000313" key="4">
    <source>
        <dbReference type="EMBL" id="PXF47777.1"/>
    </source>
</evidence>
<dbReference type="OrthoDB" id="6507044at2759"/>
<keyword evidence="2" id="KW-0653">Protein transport</keyword>
<name>A0A2V3J1E3_9FLOR</name>
<dbReference type="STRING" id="448386.A0A2V3J1E3"/>
<dbReference type="GO" id="GO:0005635">
    <property type="term" value="C:nuclear envelope"/>
    <property type="evidence" value="ECO:0007669"/>
    <property type="project" value="UniProtKB-ARBA"/>
</dbReference>
<dbReference type="AlphaFoldDB" id="A0A2V3J1E3"/>
<keyword evidence="5" id="KW-1185">Reference proteome</keyword>
<evidence type="ECO:0000256" key="2">
    <source>
        <dbReference type="RuleBase" id="RU369002"/>
    </source>
</evidence>
<dbReference type="GO" id="GO:0051028">
    <property type="term" value="P:mRNA transport"/>
    <property type="evidence" value="ECO:0007669"/>
    <property type="project" value="UniProtKB-UniRule"/>
</dbReference>
<dbReference type="GO" id="GO:0005737">
    <property type="term" value="C:cytoplasm"/>
    <property type="evidence" value="ECO:0007669"/>
    <property type="project" value="UniProtKB-SubCell"/>
</dbReference>
<protein>
    <recommendedName>
        <fullName evidence="2">Nuclear transport factor 2</fullName>
        <shortName evidence="2">NTF-2</shortName>
    </recommendedName>
</protein>
<dbReference type="InterPro" id="IPR045875">
    <property type="entry name" value="NTF2"/>
</dbReference>
<dbReference type="CDD" id="cd00780">
    <property type="entry name" value="NTF2"/>
    <property type="match status" value="1"/>
</dbReference>
<accession>A0A2V3J1E3</accession>
<dbReference type="InterPro" id="IPR018222">
    <property type="entry name" value="Nuclear_transport_factor_2_euk"/>
</dbReference>
<evidence type="ECO:0000256" key="1">
    <source>
        <dbReference type="ARBA" id="ARBA00022490"/>
    </source>
</evidence>
<sequence length="126" mass="14362">MADQMEQIGTAFVNYYYSIFDSNRENLRPLYKDQSVLTFEGQKCMGADEIMNKLTSLGLKQVKHKIITMDVQPTLAVQPNGILVSVSGNLVLDNEQNPVKFAQCFYLLPEGSNFWVQNDIFRLNYG</sequence>
<dbReference type="PANTHER" id="PTHR12612">
    <property type="entry name" value="NUCLEAR TRANSPORT FACTOR 2"/>
    <property type="match status" value="1"/>
</dbReference>
<comment type="subcellular location">
    <subcellularLocation>
        <location evidence="2">Cytoplasm</location>
    </subcellularLocation>
    <subcellularLocation>
        <location evidence="2">Nucleus</location>
    </subcellularLocation>
</comment>
<proteinExistence type="predicted"/>
<evidence type="ECO:0000259" key="3">
    <source>
        <dbReference type="PROSITE" id="PS50177"/>
    </source>
</evidence>
<gene>
    <name evidence="4" type="ORF">BWQ96_02459</name>
</gene>
<feature type="domain" description="NTF2" evidence="3">
    <location>
        <begin position="8"/>
        <end position="123"/>
    </location>
</feature>
<organism evidence="4 5">
    <name type="scientific">Gracilariopsis chorda</name>
    <dbReference type="NCBI Taxonomy" id="448386"/>
    <lineage>
        <taxon>Eukaryota</taxon>
        <taxon>Rhodophyta</taxon>
        <taxon>Florideophyceae</taxon>
        <taxon>Rhodymeniophycidae</taxon>
        <taxon>Gracilariales</taxon>
        <taxon>Gracilariaceae</taxon>
        <taxon>Gracilariopsis</taxon>
    </lineage>
</organism>
<dbReference type="EMBL" id="NBIV01000020">
    <property type="protein sequence ID" value="PXF47777.1"/>
    <property type="molecule type" value="Genomic_DNA"/>
</dbReference>
<dbReference type="Pfam" id="PF02136">
    <property type="entry name" value="NTF2"/>
    <property type="match status" value="1"/>
</dbReference>
<dbReference type="SUPFAM" id="SSF54427">
    <property type="entry name" value="NTF2-like"/>
    <property type="match status" value="1"/>
</dbReference>
<dbReference type="GO" id="GO:0006606">
    <property type="term" value="P:protein import into nucleus"/>
    <property type="evidence" value="ECO:0007669"/>
    <property type="project" value="UniProtKB-ARBA"/>
</dbReference>
<dbReference type="Proteomes" id="UP000247409">
    <property type="component" value="Unassembled WGS sequence"/>
</dbReference>
<dbReference type="Gene3D" id="3.10.450.50">
    <property type="match status" value="1"/>
</dbReference>
<comment type="caution">
    <text evidence="4">The sequence shown here is derived from an EMBL/GenBank/DDBJ whole genome shotgun (WGS) entry which is preliminary data.</text>
</comment>
<dbReference type="InterPro" id="IPR032710">
    <property type="entry name" value="NTF2-like_dom_sf"/>
</dbReference>
<comment type="function">
    <text evidence="2">Has a role in nuclear-cytoplasmic transport of proteins and mRNAs.</text>
</comment>
<reference evidence="4 5" key="1">
    <citation type="journal article" date="2018" name="Mol. Biol. Evol.">
        <title>Analysis of the draft genome of the red seaweed Gracilariopsis chorda provides insights into genome size evolution in Rhodophyta.</title>
        <authorList>
            <person name="Lee J."/>
            <person name="Yang E.C."/>
            <person name="Graf L."/>
            <person name="Yang J.H."/>
            <person name="Qiu H."/>
            <person name="Zel Zion U."/>
            <person name="Chan C.X."/>
            <person name="Stephens T.G."/>
            <person name="Weber A.P.M."/>
            <person name="Boo G.H."/>
            <person name="Boo S.M."/>
            <person name="Kim K.M."/>
            <person name="Shin Y."/>
            <person name="Jung M."/>
            <person name="Lee S.J."/>
            <person name="Yim H.S."/>
            <person name="Lee J.H."/>
            <person name="Bhattacharya D."/>
            <person name="Yoon H.S."/>
        </authorList>
    </citation>
    <scope>NUCLEOTIDE SEQUENCE [LARGE SCALE GENOMIC DNA]</scope>
    <source>
        <strain evidence="4 5">SKKU-2015</strain>
        <tissue evidence="4">Whole body</tissue>
    </source>
</reference>
<dbReference type="InterPro" id="IPR002075">
    <property type="entry name" value="NTF2_dom"/>
</dbReference>
<keyword evidence="2" id="KW-0813">Transport</keyword>
<dbReference type="FunFam" id="3.10.450.50:FF:000005">
    <property type="entry name" value="Nuclear transport factor 2"/>
    <property type="match status" value="1"/>
</dbReference>
<evidence type="ECO:0000313" key="5">
    <source>
        <dbReference type="Proteomes" id="UP000247409"/>
    </source>
</evidence>
<keyword evidence="2" id="KW-0539">Nucleus</keyword>
<dbReference type="PROSITE" id="PS50177">
    <property type="entry name" value="NTF2_DOMAIN"/>
    <property type="match status" value="1"/>
</dbReference>
<keyword evidence="1 2" id="KW-0963">Cytoplasm</keyword>